<sequence>MPTTDPEQHLSDLPVPPRRLGLLLALAGALGLAAALVLSVERYRLLLDPAHVPSCSLNPVLACGAVMTQPQAAVLGFPNPFLGLMAFPVPLTLGVLLLAGTPLPRWVRLGFWVGTAAATAFTAWLVVQSVFVIRALCPYCMLVWAVMVPLFWISTADALDRGVLPVPAALRPLARTLVDYRLLLVALTCAALLGVVGVEFWSYWRTLLP</sequence>
<evidence type="ECO:0000256" key="2">
    <source>
        <dbReference type="ARBA" id="ARBA00006214"/>
    </source>
</evidence>
<dbReference type="AlphaFoldDB" id="A0A2S6IWJ0"/>
<accession>A0A2S6IWJ0</accession>
<keyword evidence="7 10" id="KW-0472">Membrane</keyword>
<evidence type="ECO:0000259" key="11">
    <source>
        <dbReference type="SMART" id="SM00756"/>
    </source>
</evidence>
<evidence type="ECO:0000256" key="1">
    <source>
        <dbReference type="ARBA" id="ARBA00004141"/>
    </source>
</evidence>
<feature type="transmembrane region" description="Helical" evidence="10">
    <location>
        <begin position="106"/>
        <end position="125"/>
    </location>
</feature>
<dbReference type="GO" id="GO:0048038">
    <property type="term" value="F:quinone binding"/>
    <property type="evidence" value="ECO:0007669"/>
    <property type="project" value="UniProtKB-KW"/>
</dbReference>
<feature type="domain" description="Vitamin K epoxide reductase" evidence="11">
    <location>
        <begin position="17"/>
        <end position="158"/>
    </location>
</feature>
<organism evidence="12 13">
    <name type="scientific">Kineococcus xinjiangensis</name>
    <dbReference type="NCBI Taxonomy" id="512762"/>
    <lineage>
        <taxon>Bacteria</taxon>
        <taxon>Bacillati</taxon>
        <taxon>Actinomycetota</taxon>
        <taxon>Actinomycetes</taxon>
        <taxon>Kineosporiales</taxon>
        <taxon>Kineosporiaceae</taxon>
        <taxon>Kineococcus</taxon>
    </lineage>
</organism>
<dbReference type="EMBL" id="PTJD01000001">
    <property type="protein sequence ID" value="PPK98722.1"/>
    <property type="molecule type" value="Genomic_DNA"/>
</dbReference>
<keyword evidence="5 10" id="KW-1133">Transmembrane helix</keyword>
<dbReference type="Gene3D" id="1.20.1440.130">
    <property type="entry name" value="VKOR domain"/>
    <property type="match status" value="1"/>
</dbReference>
<comment type="subcellular location">
    <subcellularLocation>
        <location evidence="1">Membrane</location>
        <topology evidence="1">Multi-pass membrane protein</topology>
    </subcellularLocation>
</comment>
<dbReference type="GO" id="GO:0016491">
    <property type="term" value="F:oxidoreductase activity"/>
    <property type="evidence" value="ECO:0007669"/>
    <property type="project" value="UniProtKB-KW"/>
</dbReference>
<protein>
    <submittedName>
        <fullName evidence="12">Putative membrane protein</fullName>
    </submittedName>
</protein>
<feature type="transmembrane region" description="Helical" evidence="10">
    <location>
        <begin position="131"/>
        <end position="153"/>
    </location>
</feature>
<evidence type="ECO:0000256" key="10">
    <source>
        <dbReference type="SAM" id="Phobius"/>
    </source>
</evidence>
<evidence type="ECO:0000313" key="13">
    <source>
        <dbReference type="Proteomes" id="UP000239485"/>
    </source>
</evidence>
<evidence type="ECO:0000256" key="6">
    <source>
        <dbReference type="ARBA" id="ARBA00023002"/>
    </source>
</evidence>
<dbReference type="Pfam" id="PF07884">
    <property type="entry name" value="VKOR"/>
    <property type="match status" value="1"/>
</dbReference>
<evidence type="ECO:0000256" key="3">
    <source>
        <dbReference type="ARBA" id="ARBA00022692"/>
    </source>
</evidence>
<evidence type="ECO:0000256" key="5">
    <source>
        <dbReference type="ARBA" id="ARBA00022989"/>
    </source>
</evidence>
<keyword evidence="6" id="KW-0560">Oxidoreductase</keyword>
<dbReference type="SMART" id="SM00756">
    <property type="entry name" value="VKc"/>
    <property type="match status" value="1"/>
</dbReference>
<evidence type="ECO:0000256" key="9">
    <source>
        <dbReference type="ARBA" id="ARBA00023284"/>
    </source>
</evidence>
<dbReference type="RefSeq" id="WP_245886331.1">
    <property type="nucleotide sequence ID" value="NZ_PTJD01000001.1"/>
</dbReference>
<keyword evidence="3 10" id="KW-0812">Transmembrane</keyword>
<evidence type="ECO:0000313" key="12">
    <source>
        <dbReference type="EMBL" id="PPK98722.1"/>
    </source>
</evidence>
<gene>
    <name evidence="12" type="ORF">CLV92_101422</name>
</gene>
<evidence type="ECO:0000256" key="7">
    <source>
        <dbReference type="ARBA" id="ARBA00023136"/>
    </source>
</evidence>
<dbReference type="InterPro" id="IPR038354">
    <property type="entry name" value="VKOR_sf"/>
</dbReference>
<keyword evidence="9" id="KW-0676">Redox-active center</keyword>
<keyword evidence="13" id="KW-1185">Reference proteome</keyword>
<dbReference type="CDD" id="cd12922">
    <property type="entry name" value="VKOR_5"/>
    <property type="match status" value="1"/>
</dbReference>
<feature type="transmembrane region" description="Helical" evidence="10">
    <location>
        <begin position="182"/>
        <end position="204"/>
    </location>
</feature>
<keyword evidence="4" id="KW-0874">Quinone</keyword>
<evidence type="ECO:0000256" key="8">
    <source>
        <dbReference type="ARBA" id="ARBA00023157"/>
    </source>
</evidence>
<dbReference type="InterPro" id="IPR041714">
    <property type="entry name" value="VKOR_Actinobacteria"/>
</dbReference>
<evidence type="ECO:0000256" key="4">
    <source>
        <dbReference type="ARBA" id="ARBA00022719"/>
    </source>
</evidence>
<reference evidence="12 13" key="1">
    <citation type="submission" date="2018-02" db="EMBL/GenBank/DDBJ databases">
        <title>Genomic Encyclopedia of Archaeal and Bacterial Type Strains, Phase II (KMG-II): from individual species to whole genera.</title>
        <authorList>
            <person name="Goeker M."/>
        </authorList>
    </citation>
    <scope>NUCLEOTIDE SEQUENCE [LARGE SCALE GENOMIC DNA]</scope>
    <source>
        <strain evidence="12 13">DSM 22857</strain>
    </source>
</reference>
<comment type="caution">
    <text evidence="12">The sequence shown here is derived from an EMBL/GenBank/DDBJ whole genome shotgun (WGS) entry which is preliminary data.</text>
</comment>
<dbReference type="InterPro" id="IPR012932">
    <property type="entry name" value="VKOR"/>
</dbReference>
<dbReference type="Proteomes" id="UP000239485">
    <property type="component" value="Unassembled WGS sequence"/>
</dbReference>
<keyword evidence="8" id="KW-1015">Disulfide bond</keyword>
<proteinExistence type="inferred from homology"/>
<comment type="similarity">
    <text evidence="2">Belongs to the VKOR family.</text>
</comment>
<feature type="transmembrane region" description="Helical" evidence="10">
    <location>
        <begin position="20"/>
        <end position="38"/>
    </location>
</feature>
<name>A0A2S6IWJ0_9ACTN</name>
<dbReference type="GO" id="GO:0016020">
    <property type="term" value="C:membrane"/>
    <property type="evidence" value="ECO:0007669"/>
    <property type="project" value="UniProtKB-SubCell"/>
</dbReference>
<feature type="transmembrane region" description="Helical" evidence="10">
    <location>
        <begin position="81"/>
        <end position="99"/>
    </location>
</feature>